<evidence type="ECO:0000256" key="3">
    <source>
        <dbReference type="ARBA" id="ARBA00023239"/>
    </source>
</evidence>
<name>A0ABP1C6C8_9GAMM</name>
<evidence type="ECO:0000256" key="2">
    <source>
        <dbReference type="ARBA" id="ARBA00022688"/>
    </source>
</evidence>
<comment type="similarity">
    <text evidence="4">Belongs to the UbiC family.</text>
</comment>
<keyword evidence="2 4" id="KW-0831">Ubiquinone biosynthesis</keyword>
<evidence type="ECO:0000256" key="4">
    <source>
        <dbReference type="HAMAP-Rule" id="MF_01632"/>
    </source>
</evidence>
<keyword evidence="3 4" id="KW-0456">Lyase</keyword>
<dbReference type="Gene3D" id="3.40.1410.10">
    <property type="entry name" value="Chorismate lyase-like"/>
    <property type="match status" value="1"/>
</dbReference>
<organism evidence="5 6">
    <name type="scientific">Candidatus Methylocalor cossyra</name>
    <dbReference type="NCBI Taxonomy" id="3108543"/>
    <lineage>
        <taxon>Bacteria</taxon>
        <taxon>Pseudomonadati</taxon>
        <taxon>Pseudomonadota</taxon>
        <taxon>Gammaproteobacteria</taxon>
        <taxon>Methylococcales</taxon>
        <taxon>Methylococcaceae</taxon>
        <taxon>Candidatus Methylocalor</taxon>
    </lineage>
</organism>
<dbReference type="Proteomes" id="UP001497493">
    <property type="component" value="Chromosome"/>
</dbReference>
<dbReference type="InterPro" id="IPR028978">
    <property type="entry name" value="Chorismate_lyase_/UTRA_dom_sf"/>
</dbReference>
<dbReference type="GO" id="GO:0008813">
    <property type="term" value="F:chorismate lyase activity"/>
    <property type="evidence" value="ECO:0007669"/>
    <property type="project" value="UniProtKB-EC"/>
</dbReference>
<keyword evidence="4 5" id="KW-0670">Pyruvate</keyword>
<evidence type="ECO:0000256" key="1">
    <source>
        <dbReference type="ARBA" id="ARBA00022490"/>
    </source>
</evidence>
<protein>
    <recommendedName>
        <fullName evidence="4">Probable chorismate pyruvate-lyase</fullName>
        <shortName evidence="4">CL</shortName>
        <shortName evidence="4">CPL</shortName>
        <ecNumber evidence="4">4.1.3.40</ecNumber>
    </recommendedName>
</protein>
<comment type="function">
    <text evidence="4">Removes the pyruvyl group from chorismate, with concomitant aromatization of the ring, to provide 4-hydroxybenzoate (4HB) for the ubiquinone pathway.</text>
</comment>
<gene>
    <name evidence="4 5" type="primary">ubiC</name>
    <name evidence="5" type="ORF">MECH1_V1_0973</name>
</gene>
<dbReference type="PANTHER" id="PTHR38683:SF1">
    <property type="entry name" value="CHORISMATE PYRUVATE-LYASE"/>
    <property type="match status" value="1"/>
</dbReference>
<accession>A0ABP1C6C8</accession>
<dbReference type="SUPFAM" id="SSF64288">
    <property type="entry name" value="Chorismate lyase-like"/>
    <property type="match status" value="1"/>
</dbReference>
<sequence length="199" mass="22590">MRAARCETFPLTAPSQLFSRPPRWVPAADPRWSVPPAVAAWLFEPGSLTHRLKALCGAEFRLRLLVQTWARPFPDEARALDLSAAHRMLVREVLLQWQDRPLVAARSIIPTRTLRGPLWGLARLGERPLGELLFASPRLERSGFELAEVDPAAWRSERVGMLELGTRAWGRRSRYVLDQGPLLVAEVFLPSLFHFESRP</sequence>
<comment type="subcellular location">
    <subcellularLocation>
        <location evidence="4">Cytoplasm</location>
    </subcellularLocation>
</comment>
<feature type="binding site" evidence="4">
    <location>
        <position position="186"/>
    </location>
    <ligand>
        <name>substrate</name>
    </ligand>
</feature>
<feature type="binding site" evidence="4">
    <location>
        <position position="91"/>
    </location>
    <ligand>
        <name>substrate</name>
    </ligand>
</feature>
<dbReference type="HAMAP" id="MF_01632">
    <property type="entry name" value="UbiC"/>
    <property type="match status" value="1"/>
</dbReference>
<evidence type="ECO:0000313" key="5">
    <source>
        <dbReference type="EMBL" id="CAL1239749.1"/>
    </source>
</evidence>
<comment type="caution">
    <text evidence="4">Lacks conserved residue(s) required for the propagation of feature annotation.</text>
</comment>
<proteinExistence type="inferred from homology"/>
<dbReference type="EMBL" id="OZ026884">
    <property type="protein sequence ID" value="CAL1239749.1"/>
    <property type="molecule type" value="Genomic_DNA"/>
</dbReference>
<comment type="catalytic activity">
    <reaction evidence="4">
        <text>chorismate = 4-hydroxybenzoate + pyruvate</text>
        <dbReference type="Rhea" id="RHEA:16505"/>
        <dbReference type="ChEBI" id="CHEBI:15361"/>
        <dbReference type="ChEBI" id="CHEBI:17879"/>
        <dbReference type="ChEBI" id="CHEBI:29748"/>
        <dbReference type="EC" id="4.1.3.40"/>
    </reaction>
</comment>
<dbReference type="EC" id="4.1.3.40" evidence="4"/>
<keyword evidence="1 4" id="KW-0963">Cytoplasm</keyword>
<evidence type="ECO:0000313" key="6">
    <source>
        <dbReference type="Proteomes" id="UP001497493"/>
    </source>
</evidence>
<dbReference type="InterPro" id="IPR007440">
    <property type="entry name" value="Chorismate--pyruvate_lyase"/>
</dbReference>
<feature type="binding site" evidence="4">
    <location>
        <position position="129"/>
    </location>
    <ligand>
        <name>substrate</name>
    </ligand>
</feature>
<dbReference type="Pfam" id="PF04345">
    <property type="entry name" value="Chor_lyase"/>
    <property type="match status" value="1"/>
</dbReference>
<dbReference type="PANTHER" id="PTHR38683">
    <property type="entry name" value="CHORISMATE PYRUVATE-LYASE"/>
    <property type="match status" value="1"/>
</dbReference>
<keyword evidence="6" id="KW-1185">Reference proteome</keyword>
<comment type="pathway">
    <text evidence="4">Cofactor biosynthesis; ubiquinone biosynthesis.</text>
</comment>
<reference evidence="5 6" key="1">
    <citation type="submission" date="2024-04" db="EMBL/GenBank/DDBJ databases">
        <authorList>
            <person name="Cremers G."/>
        </authorList>
    </citation>
    <scope>NUCLEOTIDE SEQUENCE [LARGE SCALE GENOMIC DNA]</scope>
    <source>
        <strain evidence="5">MeCH1-AG</strain>
    </source>
</reference>